<dbReference type="EMBL" id="UZAN01046302">
    <property type="protein sequence ID" value="VDP83999.1"/>
    <property type="molecule type" value="Genomic_DNA"/>
</dbReference>
<organism evidence="3">
    <name type="scientific">Echinostoma caproni</name>
    <dbReference type="NCBI Taxonomy" id="27848"/>
    <lineage>
        <taxon>Eukaryota</taxon>
        <taxon>Metazoa</taxon>
        <taxon>Spiralia</taxon>
        <taxon>Lophotrochozoa</taxon>
        <taxon>Platyhelminthes</taxon>
        <taxon>Trematoda</taxon>
        <taxon>Digenea</taxon>
        <taxon>Plagiorchiida</taxon>
        <taxon>Echinostomata</taxon>
        <taxon>Echinostomatoidea</taxon>
        <taxon>Echinostomatidae</taxon>
        <taxon>Echinostoma</taxon>
    </lineage>
</organism>
<protein>
    <submittedName>
        <fullName evidence="3">TNNI1</fullName>
    </submittedName>
</protein>
<evidence type="ECO:0000313" key="1">
    <source>
        <dbReference type="EMBL" id="VDP83999.1"/>
    </source>
</evidence>
<dbReference type="AlphaFoldDB" id="A0A183ANZ1"/>
<accession>A0A183ANZ1</accession>
<name>A0A183ANZ1_9TREM</name>
<evidence type="ECO:0000313" key="3">
    <source>
        <dbReference type="WBParaSite" id="ECPE_0000870201-mRNA-1"/>
    </source>
</evidence>
<gene>
    <name evidence="1" type="ORF">ECPE_LOCUS8676</name>
</gene>
<reference evidence="1 2" key="2">
    <citation type="submission" date="2018-11" db="EMBL/GenBank/DDBJ databases">
        <authorList>
            <consortium name="Pathogen Informatics"/>
        </authorList>
    </citation>
    <scope>NUCLEOTIDE SEQUENCE [LARGE SCALE GENOMIC DNA]</scope>
    <source>
        <strain evidence="1 2">Egypt</strain>
    </source>
</reference>
<sequence>MEPTERTPLASAAPDSFDIELDDLKKLMANRKEDVSKYLQEKFGGLSGLCKRLKTSPTNGDIPLIVGE</sequence>
<keyword evidence="2" id="KW-1185">Reference proteome</keyword>
<evidence type="ECO:0000313" key="2">
    <source>
        <dbReference type="Proteomes" id="UP000272942"/>
    </source>
</evidence>
<reference evidence="3" key="1">
    <citation type="submission" date="2016-06" db="UniProtKB">
        <authorList>
            <consortium name="WormBaseParasite"/>
        </authorList>
    </citation>
    <scope>IDENTIFICATION</scope>
</reference>
<dbReference type="OrthoDB" id="116380at2759"/>
<proteinExistence type="predicted"/>
<dbReference type="Proteomes" id="UP000272942">
    <property type="component" value="Unassembled WGS sequence"/>
</dbReference>
<dbReference type="WBParaSite" id="ECPE_0000870201-mRNA-1">
    <property type="protein sequence ID" value="ECPE_0000870201-mRNA-1"/>
    <property type="gene ID" value="ECPE_0000870201"/>
</dbReference>